<keyword evidence="5" id="KW-0680">Restriction system</keyword>
<dbReference type="InterPro" id="IPR051537">
    <property type="entry name" value="DNA_Adenine_Mtase"/>
</dbReference>
<dbReference type="PRINTS" id="PR00507">
    <property type="entry name" value="N12N6MTFRASE"/>
</dbReference>
<evidence type="ECO:0000256" key="5">
    <source>
        <dbReference type="ARBA" id="ARBA00022747"/>
    </source>
</evidence>
<keyword evidence="2" id="KW-0489">Methyltransferase</keyword>
<dbReference type="Gene3D" id="3.40.50.150">
    <property type="entry name" value="Vaccinia Virus protein VP39"/>
    <property type="match status" value="1"/>
</dbReference>
<dbReference type="SUPFAM" id="SSF53335">
    <property type="entry name" value="S-adenosyl-L-methionine-dependent methyltransferases"/>
    <property type="match status" value="1"/>
</dbReference>
<dbReference type="EMBL" id="VSSQ01000004">
    <property type="protein sequence ID" value="MPL57327.1"/>
    <property type="molecule type" value="Genomic_DNA"/>
</dbReference>
<dbReference type="GO" id="GO:0032259">
    <property type="term" value="P:methylation"/>
    <property type="evidence" value="ECO:0007669"/>
    <property type="project" value="UniProtKB-KW"/>
</dbReference>
<dbReference type="GO" id="GO:0008170">
    <property type="term" value="F:N-methyltransferase activity"/>
    <property type="evidence" value="ECO:0007669"/>
    <property type="project" value="InterPro"/>
</dbReference>
<dbReference type="Pfam" id="PF02384">
    <property type="entry name" value="N6_Mtase"/>
    <property type="match status" value="1"/>
</dbReference>
<dbReference type="InterPro" id="IPR003356">
    <property type="entry name" value="DNA_methylase_A-5"/>
</dbReference>
<organism evidence="9">
    <name type="scientific">bioreactor metagenome</name>
    <dbReference type="NCBI Taxonomy" id="1076179"/>
    <lineage>
        <taxon>unclassified sequences</taxon>
        <taxon>metagenomes</taxon>
        <taxon>ecological metagenomes</taxon>
    </lineage>
</organism>
<dbReference type="AlphaFoldDB" id="A0A644SSP0"/>
<evidence type="ECO:0000313" key="9">
    <source>
        <dbReference type="EMBL" id="MPL57327.1"/>
    </source>
</evidence>
<dbReference type="Gene3D" id="1.20.1260.30">
    <property type="match status" value="1"/>
</dbReference>
<evidence type="ECO:0000259" key="8">
    <source>
        <dbReference type="Pfam" id="PF12161"/>
    </source>
</evidence>
<dbReference type="InterPro" id="IPR038333">
    <property type="entry name" value="T1MK-like_N_sf"/>
</dbReference>
<dbReference type="GO" id="GO:0009007">
    <property type="term" value="F:site-specific DNA-methyltransferase (adenine-specific) activity"/>
    <property type="evidence" value="ECO:0007669"/>
    <property type="project" value="UniProtKB-EC"/>
</dbReference>
<dbReference type="InterPro" id="IPR002052">
    <property type="entry name" value="DNA_methylase_N6_adenine_CS"/>
</dbReference>
<evidence type="ECO:0000259" key="7">
    <source>
        <dbReference type="Pfam" id="PF02384"/>
    </source>
</evidence>
<evidence type="ECO:0000256" key="1">
    <source>
        <dbReference type="ARBA" id="ARBA00011900"/>
    </source>
</evidence>
<accession>A0A644SSP0</accession>
<dbReference type="PANTHER" id="PTHR42933:SF3">
    <property type="entry name" value="TYPE I RESTRICTION ENZYME MJAVIII METHYLASE SUBUNIT"/>
    <property type="match status" value="1"/>
</dbReference>
<dbReference type="InterPro" id="IPR029063">
    <property type="entry name" value="SAM-dependent_MTases_sf"/>
</dbReference>
<reference evidence="9" key="1">
    <citation type="submission" date="2019-08" db="EMBL/GenBank/DDBJ databases">
        <authorList>
            <person name="Kucharzyk K."/>
            <person name="Murdoch R.W."/>
            <person name="Higgins S."/>
            <person name="Loffler F."/>
        </authorList>
    </citation>
    <scope>NUCLEOTIDE SEQUENCE</scope>
</reference>
<keyword evidence="3" id="KW-0808">Transferase</keyword>
<dbReference type="Pfam" id="PF12161">
    <property type="entry name" value="HsdM_N"/>
    <property type="match status" value="1"/>
</dbReference>
<feature type="domain" description="N6 adenine-specific DNA methyltransferase N-terminal" evidence="8">
    <location>
        <begin position="6"/>
        <end position="108"/>
    </location>
</feature>
<evidence type="ECO:0000256" key="6">
    <source>
        <dbReference type="ARBA" id="ARBA00047942"/>
    </source>
</evidence>
<dbReference type="GO" id="GO:0003677">
    <property type="term" value="F:DNA binding"/>
    <property type="evidence" value="ECO:0007669"/>
    <property type="project" value="InterPro"/>
</dbReference>
<keyword evidence="4" id="KW-0949">S-adenosyl-L-methionine</keyword>
<name>A0A644SSP0_9ZZZZ</name>
<dbReference type="EC" id="2.1.1.72" evidence="1"/>
<proteinExistence type="predicted"/>
<gene>
    <name evidence="9" type="ORF">SDC9_02828</name>
</gene>
<evidence type="ECO:0000256" key="2">
    <source>
        <dbReference type="ARBA" id="ARBA00022603"/>
    </source>
</evidence>
<feature type="domain" description="DNA methylase adenine-specific" evidence="7">
    <location>
        <begin position="148"/>
        <end position="478"/>
    </location>
</feature>
<comment type="caution">
    <text evidence="9">The sequence shown here is derived from an EMBL/GenBank/DDBJ whole genome shotgun (WGS) entry which is preliminary data.</text>
</comment>
<dbReference type="GO" id="GO:0009307">
    <property type="term" value="P:DNA restriction-modification system"/>
    <property type="evidence" value="ECO:0007669"/>
    <property type="project" value="UniProtKB-KW"/>
</dbReference>
<dbReference type="PROSITE" id="PS00092">
    <property type="entry name" value="N6_MTASE"/>
    <property type="match status" value="1"/>
</dbReference>
<dbReference type="InterPro" id="IPR022749">
    <property type="entry name" value="D12N6_MeTrfase_N"/>
</dbReference>
<dbReference type="PANTHER" id="PTHR42933">
    <property type="entry name" value="SLR6095 PROTEIN"/>
    <property type="match status" value="1"/>
</dbReference>
<sequence length="513" mass="58088">MTNGDLRNKIDKLWTDFWTGGITNPLTVIEQITYLFFCRMLDEAETNREKAAQRTGKPYKPLWFGKDQKELRWGSFRHMTGEPLLALVRDKVFPFLRTLDQPHNVNGENEGAKIGLGALIKDAQLLIIKPGLLSSAIAAVHEMDMGNTDAKGDLYEYLLDKLRTAGINGQFRTPAHIRELMVELLEPKPTDIIGDPACGTAGFLVKVMEYLRRTYTSPDMVFNGDDGNPVYVGDLLTPYRDHIDNHMFRGFDFDQTMLRLSAMNMMLHGVAGQCIFYQDSLSESFRQNYPAEVEEHFDIILANPPFKGNLDGDDIAQELSRKVKSTKTELLFLVRMLGMLKKGGRCAVIVPDGVLFGSSKAHVALRQLLVDDNQLDAVISLPSGVFKPYAGVSTAILFFTKGGTTGDVFFFDVQADGFSLDDKRNSIEANDLPKLLERWKTRDVNKDTDRTSKAFFVHVAEIREQKYDLSLNRYKQQVYIPEKYDPPLVILERMEALGKEIMADMTELREMLK</sequence>
<protein>
    <recommendedName>
        <fullName evidence="1">site-specific DNA-methyltransferase (adenine-specific)</fullName>
        <ecNumber evidence="1">2.1.1.72</ecNumber>
    </recommendedName>
</protein>
<evidence type="ECO:0000256" key="4">
    <source>
        <dbReference type="ARBA" id="ARBA00022691"/>
    </source>
</evidence>
<evidence type="ECO:0000256" key="3">
    <source>
        <dbReference type="ARBA" id="ARBA00022679"/>
    </source>
</evidence>
<comment type="catalytic activity">
    <reaction evidence="6">
        <text>a 2'-deoxyadenosine in DNA + S-adenosyl-L-methionine = an N(6)-methyl-2'-deoxyadenosine in DNA + S-adenosyl-L-homocysteine + H(+)</text>
        <dbReference type="Rhea" id="RHEA:15197"/>
        <dbReference type="Rhea" id="RHEA-COMP:12418"/>
        <dbReference type="Rhea" id="RHEA-COMP:12419"/>
        <dbReference type="ChEBI" id="CHEBI:15378"/>
        <dbReference type="ChEBI" id="CHEBI:57856"/>
        <dbReference type="ChEBI" id="CHEBI:59789"/>
        <dbReference type="ChEBI" id="CHEBI:90615"/>
        <dbReference type="ChEBI" id="CHEBI:90616"/>
        <dbReference type="EC" id="2.1.1.72"/>
    </reaction>
</comment>